<comment type="caution">
    <text evidence="3">The sequence shown here is derived from an EMBL/GenBank/DDBJ whole genome shotgun (WGS) entry which is preliminary data.</text>
</comment>
<dbReference type="InterPro" id="IPR003488">
    <property type="entry name" value="DprA"/>
</dbReference>
<evidence type="ECO:0000313" key="4">
    <source>
        <dbReference type="Proteomes" id="UP001203761"/>
    </source>
</evidence>
<reference evidence="3" key="1">
    <citation type="submission" date="2022-02" db="EMBL/GenBank/DDBJ databases">
        <authorList>
            <person name="Lee M."/>
            <person name="Kim S.-J."/>
            <person name="Jung M.-Y."/>
        </authorList>
    </citation>
    <scope>NUCLEOTIDE SEQUENCE</scope>
    <source>
        <strain evidence="3">JHP9</strain>
    </source>
</reference>
<evidence type="ECO:0000313" key="3">
    <source>
        <dbReference type="EMBL" id="MCL6422119.1"/>
    </source>
</evidence>
<dbReference type="InterPro" id="IPR057666">
    <property type="entry name" value="DrpA_SLOG"/>
</dbReference>
<feature type="domain" description="Smf/DprA SLOG" evidence="2">
    <location>
        <begin position="126"/>
        <end position="339"/>
    </location>
</feature>
<dbReference type="NCBIfam" id="TIGR00732">
    <property type="entry name" value="dprA"/>
    <property type="match status" value="1"/>
</dbReference>
<dbReference type="PANTHER" id="PTHR43022:SF1">
    <property type="entry name" value="PROTEIN SMF"/>
    <property type="match status" value="1"/>
</dbReference>
<comment type="similarity">
    <text evidence="1">Belongs to the DprA/Smf family.</text>
</comment>
<evidence type="ECO:0000256" key="1">
    <source>
        <dbReference type="ARBA" id="ARBA00006525"/>
    </source>
</evidence>
<dbReference type="RefSeq" id="WP_249736277.1">
    <property type="nucleotide sequence ID" value="NZ_JAKNCJ010000001.1"/>
</dbReference>
<dbReference type="EMBL" id="JAKNCJ010000001">
    <property type="protein sequence ID" value="MCL6422119.1"/>
    <property type="molecule type" value="Genomic_DNA"/>
</dbReference>
<dbReference type="Gene3D" id="3.40.50.450">
    <property type="match status" value="1"/>
</dbReference>
<evidence type="ECO:0000259" key="2">
    <source>
        <dbReference type="Pfam" id="PF02481"/>
    </source>
</evidence>
<dbReference type="Proteomes" id="UP001203761">
    <property type="component" value="Unassembled WGS sequence"/>
</dbReference>
<name>A0ABT0QYN1_9MICO</name>
<accession>A0ABT0QYN1</accession>
<dbReference type="SUPFAM" id="SSF102405">
    <property type="entry name" value="MCP/YpsA-like"/>
    <property type="match status" value="1"/>
</dbReference>
<dbReference type="PANTHER" id="PTHR43022">
    <property type="entry name" value="PROTEIN SMF"/>
    <property type="match status" value="1"/>
</dbReference>
<sequence length="417" mass="43391">MSIENSEHAARAEHLQHTDSVEHAVHTAHHVLPAQHEDADGERWARITWSLLAEPDDALAHAVCTQLGPVAALDAVRAGDAGALVDSCGGTAGRRIAEGMARWSARLAQVRPEEVLEQANGTGMRVLVPGDEEWPQALDDLGPGAPHCLWVHGPGSLPALSGARAVSVVGSRAATTYGEDCAAALASQLAADGCAVISGGAYGIDAAAHRGALAARGGETVAVLAGGLDRLYPRGNARMLELIRERCLLVSEAPPGTSPTRWRFLSRNRLIAALGAVTVVVEASWRSGALATANRAAEIGRSVAAVPGPVTSAASAGCHRLIREGQATLVTEMQDIRELLPGAAPAGDSRFARSDELDLLSPADHRICAAVPARSWTTAERIAGETGLPLPEVQGALGRLALLGLLAQKEERVRRAP</sequence>
<organism evidence="3 4">
    <name type="scientific">Brachybacterium equifaecis</name>
    <dbReference type="NCBI Taxonomy" id="2910770"/>
    <lineage>
        <taxon>Bacteria</taxon>
        <taxon>Bacillati</taxon>
        <taxon>Actinomycetota</taxon>
        <taxon>Actinomycetes</taxon>
        <taxon>Micrococcales</taxon>
        <taxon>Dermabacteraceae</taxon>
        <taxon>Brachybacterium</taxon>
    </lineage>
</organism>
<proteinExistence type="inferred from homology"/>
<gene>
    <name evidence="3" type="primary">dprA</name>
    <name evidence="3" type="ORF">Bequi_01720</name>
</gene>
<keyword evidence="4" id="KW-1185">Reference proteome</keyword>
<protein>
    <submittedName>
        <fullName evidence="3">DNA-processing protein DprA</fullName>
    </submittedName>
</protein>
<dbReference type="Pfam" id="PF02481">
    <property type="entry name" value="DNA_processg_A"/>
    <property type="match status" value="1"/>
</dbReference>